<dbReference type="Proteomes" id="UP000663419">
    <property type="component" value="Chromosome 3"/>
</dbReference>
<evidence type="ECO:0008006" key="5">
    <source>
        <dbReference type="Google" id="ProtNLM"/>
    </source>
</evidence>
<feature type="chain" id="PRO_5034313231" description="Secreted protein" evidence="2">
    <location>
        <begin position="21"/>
        <end position="87"/>
    </location>
</feature>
<evidence type="ECO:0000256" key="2">
    <source>
        <dbReference type="SAM" id="SignalP"/>
    </source>
</evidence>
<accession>A0A8A1LKT5</accession>
<evidence type="ECO:0000256" key="1">
    <source>
        <dbReference type="SAM" id="MobiDB-lite"/>
    </source>
</evidence>
<proteinExistence type="predicted"/>
<name>A0A8A1LKT5_AJEC8</name>
<gene>
    <name evidence="3" type="ORF">I7I53_02108</name>
</gene>
<reference evidence="3" key="1">
    <citation type="submission" date="2021-01" db="EMBL/GenBank/DDBJ databases">
        <title>Chromosome-level genome assembly of a human fungal pathogen reveals clustering of transcriptionally co-regulated genes.</title>
        <authorList>
            <person name="Voorhies M."/>
            <person name="Cohen S."/>
            <person name="Shea T.P."/>
            <person name="Petrus S."/>
            <person name="Munoz J.F."/>
            <person name="Poplawski S."/>
            <person name="Goldman W.E."/>
            <person name="Michael T."/>
            <person name="Cuomo C.A."/>
            <person name="Sil A."/>
            <person name="Beyhan S."/>
        </authorList>
    </citation>
    <scope>NUCLEOTIDE SEQUENCE</scope>
    <source>
        <strain evidence="3">H88</strain>
    </source>
</reference>
<evidence type="ECO:0000313" key="4">
    <source>
        <dbReference type="Proteomes" id="UP000663419"/>
    </source>
</evidence>
<sequence>MGLQAVFVLMRVCLDLLCCGCSLNTNKDWSGIGFRGIKSPSMFPTFIQVRGYPASCQHPRYKPNPLPIESHAERDTSYHHRHIESTT</sequence>
<organism evidence="3 4">
    <name type="scientific">Ajellomyces capsulatus (strain H88)</name>
    <name type="common">Darling's disease fungus</name>
    <name type="synonym">Histoplasma capsulatum</name>
    <dbReference type="NCBI Taxonomy" id="544711"/>
    <lineage>
        <taxon>Eukaryota</taxon>
        <taxon>Fungi</taxon>
        <taxon>Dikarya</taxon>
        <taxon>Ascomycota</taxon>
        <taxon>Pezizomycotina</taxon>
        <taxon>Eurotiomycetes</taxon>
        <taxon>Eurotiomycetidae</taxon>
        <taxon>Onygenales</taxon>
        <taxon>Ajellomycetaceae</taxon>
        <taxon>Histoplasma</taxon>
    </lineage>
</organism>
<dbReference type="AlphaFoldDB" id="A0A8A1LKT5"/>
<evidence type="ECO:0000313" key="3">
    <source>
        <dbReference type="EMBL" id="QSS54536.1"/>
    </source>
</evidence>
<keyword evidence="2" id="KW-0732">Signal</keyword>
<protein>
    <recommendedName>
        <fullName evidence="5">Secreted protein</fullName>
    </recommendedName>
</protein>
<dbReference type="VEuPathDB" id="FungiDB:I7I53_02108"/>
<dbReference type="EMBL" id="CP069104">
    <property type="protein sequence ID" value="QSS54536.1"/>
    <property type="molecule type" value="Genomic_DNA"/>
</dbReference>
<feature type="signal peptide" evidence="2">
    <location>
        <begin position="1"/>
        <end position="20"/>
    </location>
</feature>
<feature type="region of interest" description="Disordered" evidence="1">
    <location>
        <begin position="66"/>
        <end position="87"/>
    </location>
</feature>